<feature type="compositionally biased region" description="Polar residues" evidence="1">
    <location>
        <begin position="66"/>
        <end position="75"/>
    </location>
</feature>
<sequence>MSQGLVRQTMARKGQRLRSAPNLSRKDFAARGGGGRRPLIAGDRGGRCQAGPSRRWESREAEFGTEASTPASAQSADWRDGAGAAGSGQARAGAWQRGEEDAGTRRCRNDAIIVDVNPFTSQAWRVEVRREMRHSVHTALAAVASLLLVAPAAQAQQVVGESGSWRVESFGVSCAAWLTGPNSEPGSGNMVRIDLDGDQWSMVSDFPLTGDVTTTLLVDGRAFQATFERHSDAASALIRPELVRALRSARRLNLNFDPTGPRYALQGTAGAFDLLEGCARQAASAAAPAPVAAGVDWVPQSGGSIPQNAPAAGRDTNGQPLFLCLAEHNGGQHPGKIRPGFHGCDFGYGGREITAHAYSVMVGQGRWVPATGGQVPPNALRSGQEADGSALFACRIGYRGSLQLGKIRPGFDGCNFSYGGREFTGSSYEVLVP</sequence>
<dbReference type="InterPro" id="IPR006616">
    <property type="entry name" value="DM9_repeat"/>
</dbReference>
<accession>A0ABS6HDH8</accession>
<reference evidence="2 3" key="1">
    <citation type="submission" date="2021-01" db="EMBL/GenBank/DDBJ databases">
        <title>Roseomonas sp. nov, a bacterium isolated from an oil production mixture in Yumen Oilfield.</title>
        <authorList>
            <person name="Wu D."/>
        </authorList>
    </citation>
    <scope>NUCLEOTIDE SEQUENCE [LARGE SCALE GENOMIC DNA]</scope>
    <source>
        <strain evidence="2 3">ROY-5-3</strain>
    </source>
</reference>
<organism evidence="2 3">
    <name type="scientific">Falsiroseomonas oleicola</name>
    <dbReference type="NCBI Taxonomy" id="2801474"/>
    <lineage>
        <taxon>Bacteria</taxon>
        <taxon>Pseudomonadati</taxon>
        <taxon>Pseudomonadota</taxon>
        <taxon>Alphaproteobacteria</taxon>
        <taxon>Acetobacterales</taxon>
        <taxon>Roseomonadaceae</taxon>
        <taxon>Falsiroseomonas</taxon>
    </lineage>
</organism>
<evidence type="ECO:0000256" key="1">
    <source>
        <dbReference type="SAM" id="MobiDB-lite"/>
    </source>
</evidence>
<name>A0ABS6HDH8_9PROT</name>
<dbReference type="PANTHER" id="PTHR31649">
    <property type="entry name" value="AGAP009604-PA"/>
    <property type="match status" value="1"/>
</dbReference>
<evidence type="ECO:0000313" key="2">
    <source>
        <dbReference type="EMBL" id="MBU8546769.1"/>
    </source>
</evidence>
<dbReference type="Proteomes" id="UP000689967">
    <property type="component" value="Unassembled WGS sequence"/>
</dbReference>
<protein>
    <submittedName>
        <fullName evidence="2">DUF3421 domain-containing protein</fullName>
    </submittedName>
</protein>
<dbReference type="PANTHER" id="PTHR31649:SF1">
    <property type="entry name" value="FARNESOIC ACID O-METHYL TRANSFERASE DOMAIN-CONTAINING PROTEIN"/>
    <property type="match status" value="1"/>
</dbReference>
<dbReference type="Pfam" id="PF11901">
    <property type="entry name" value="DM9"/>
    <property type="match status" value="1"/>
</dbReference>
<feature type="compositionally biased region" description="Low complexity" evidence="1">
    <location>
        <begin position="87"/>
        <end position="96"/>
    </location>
</feature>
<gene>
    <name evidence="2" type="ORF">JJQ90_23825</name>
</gene>
<keyword evidence="3" id="KW-1185">Reference proteome</keyword>
<dbReference type="EMBL" id="JAERQM010000009">
    <property type="protein sequence ID" value="MBU8546769.1"/>
    <property type="molecule type" value="Genomic_DNA"/>
</dbReference>
<proteinExistence type="predicted"/>
<dbReference type="RefSeq" id="WP_216878785.1">
    <property type="nucleotide sequence ID" value="NZ_JAERQM010000009.1"/>
</dbReference>
<evidence type="ECO:0000313" key="3">
    <source>
        <dbReference type="Proteomes" id="UP000689967"/>
    </source>
</evidence>
<feature type="region of interest" description="Disordered" evidence="1">
    <location>
        <begin position="1"/>
        <end position="102"/>
    </location>
</feature>
<dbReference type="SMART" id="SM00696">
    <property type="entry name" value="DM9"/>
    <property type="match status" value="2"/>
</dbReference>
<comment type="caution">
    <text evidence="2">The sequence shown here is derived from an EMBL/GenBank/DDBJ whole genome shotgun (WGS) entry which is preliminary data.</text>
</comment>